<dbReference type="RefSeq" id="WP_099201429.1">
    <property type="nucleotide sequence ID" value="NZ_NHZO01000154.1"/>
</dbReference>
<organism evidence="1 2">
    <name type="scientific">Streptomyces cinnamoneus</name>
    <name type="common">Streptoverticillium cinnamoneum</name>
    <dbReference type="NCBI Taxonomy" id="53446"/>
    <lineage>
        <taxon>Bacteria</taxon>
        <taxon>Bacillati</taxon>
        <taxon>Actinomycetota</taxon>
        <taxon>Actinomycetes</taxon>
        <taxon>Kitasatosporales</taxon>
        <taxon>Streptomycetaceae</taxon>
        <taxon>Streptomyces</taxon>
        <taxon>Streptomyces cinnamoneus group</taxon>
    </lineage>
</organism>
<keyword evidence="2" id="KW-1185">Reference proteome</keyword>
<dbReference type="AlphaFoldDB" id="A0A2G1XE25"/>
<evidence type="ECO:0000313" key="2">
    <source>
        <dbReference type="Proteomes" id="UP000222531"/>
    </source>
</evidence>
<dbReference type="Proteomes" id="UP000222531">
    <property type="component" value="Unassembled WGS sequence"/>
</dbReference>
<dbReference type="OrthoDB" id="4293528at2"/>
<accession>A0A2G1XE25</accession>
<sequence>MTHDWPVAATEDEAIRTVELVSLPGVTLHVDHDDWDYHITVSPDHAPGHLRRIIAAAQSRGLDLLDQDACVPVLLADDSVRLYLQSTS</sequence>
<name>A0A2G1XE25_STRCJ</name>
<reference evidence="1 2" key="1">
    <citation type="journal article" date="2017" name="Biochemistry">
        <title>Identification of the Biosynthetic Pathway for the Antibiotic Bicyclomycin.</title>
        <authorList>
            <person name="Patteson J."/>
            <person name="Cai W."/>
            <person name="Johnson R.A."/>
            <person name="Santa Maria K."/>
            <person name="Li B."/>
        </authorList>
    </citation>
    <scope>NUCLEOTIDE SEQUENCE [LARGE SCALE GENOMIC DNA]</scope>
    <source>
        <strain evidence="1 2">ATCC 21532</strain>
    </source>
</reference>
<proteinExistence type="predicted"/>
<evidence type="ECO:0000313" key="1">
    <source>
        <dbReference type="EMBL" id="PHQ49487.1"/>
    </source>
</evidence>
<protein>
    <submittedName>
        <fullName evidence="1">Uncharacterized protein</fullName>
    </submittedName>
</protein>
<dbReference type="EMBL" id="NHZO01000154">
    <property type="protein sequence ID" value="PHQ49487.1"/>
    <property type="molecule type" value="Genomic_DNA"/>
</dbReference>
<gene>
    <name evidence="1" type="ORF">BLA24_25970</name>
</gene>
<comment type="caution">
    <text evidence="1">The sequence shown here is derived from an EMBL/GenBank/DDBJ whole genome shotgun (WGS) entry which is preliminary data.</text>
</comment>